<proteinExistence type="predicted"/>
<evidence type="ECO:0000313" key="1">
    <source>
        <dbReference type="EMBL" id="MBX60362.1"/>
    </source>
</evidence>
<sequence>MTLTWFDCCFWNKEKHSFDCKMFVDKIVKSCTLCQ</sequence>
<name>A0A2P2Q076_RHIMU</name>
<reference evidence="1" key="1">
    <citation type="submission" date="2018-02" db="EMBL/GenBank/DDBJ databases">
        <title>Rhizophora mucronata_Transcriptome.</title>
        <authorList>
            <person name="Meera S.P."/>
            <person name="Sreeshan A."/>
            <person name="Augustine A."/>
        </authorList>
    </citation>
    <scope>NUCLEOTIDE SEQUENCE</scope>
    <source>
        <tissue evidence="1">Leaf</tissue>
    </source>
</reference>
<dbReference type="EMBL" id="GGEC01079878">
    <property type="protein sequence ID" value="MBX60362.1"/>
    <property type="molecule type" value="Transcribed_RNA"/>
</dbReference>
<dbReference type="AlphaFoldDB" id="A0A2P2Q076"/>
<protein>
    <submittedName>
        <fullName evidence="1">Uncharacterized protein</fullName>
    </submittedName>
</protein>
<organism evidence="1">
    <name type="scientific">Rhizophora mucronata</name>
    <name type="common">Asiatic mangrove</name>
    <dbReference type="NCBI Taxonomy" id="61149"/>
    <lineage>
        <taxon>Eukaryota</taxon>
        <taxon>Viridiplantae</taxon>
        <taxon>Streptophyta</taxon>
        <taxon>Embryophyta</taxon>
        <taxon>Tracheophyta</taxon>
        <taxon>Spermatophyta</taxon>
        <taxon>Magnoliopsida</taxon>
        <taxon>eudicotyledons</taxon>
        <taxon>Gunneridae</taxon>
        <taxon>Pentapetalae</taxon>
        <taxon>rosids</taxon>
        <taxon>fabids</taxon>
        <taxon>Malpighiales</taxon>
        <taxon>Rhizophoraceae</taxon>
        <taxon>Rhizophora</taxon>
    </lineage>
</organism>
<accession>A0A2P2Q076</accession>